<evidence type="ECO:0000256" key="2">
    <source>
        <dbReference type="ARBA" id="ARBA00022448"/>
    </source>
</evidence>
<comment type="similarity">
    <text evidence="6">Belongs to the DOP1 family.</text>
</comment>
<feature type="region of interest" description="Disordered" evidence="7">
    <location>
        <begin position="258"/>
        <end position="281"/>
    </location>
</feature>
<name>A0AAD4IDD6_9PLEO</name>
<comment type="caution">
    <text evidence="11">The sequence shown here is derived from an EMBL/GenBank/DDBJ whole genome shotgun (WGS) entry which is preliminary data.</text>
</comment>
<evidence type="ECO:0000256" key="4">
    <source>
        <dbReference type="ARBA" id="ARBA00023034"/>
    </source>
</evidence>
<dbReference type="GO" id="GO:0000139">
    <property type="term" value="C:Golgi membrane"/>
    <property type="evidence" value="ECO:0007669"/>
    <property type="project" value="UniProtKB-SubCell"/>
</dbReference>
<keyword evidence="5" id="KW-0472">Membrane</keyword>
<keyword evidence="2" id="KW-0813">Transport</keyword>
<dbReference type="SUPFAM" id="SSF48371">
    <property type="entry name" value="ARM repeat"/>
    <property type="match status" value="1"/>
</dbReference>
<dbReference type="GO" id="GO:0005802">
    <property type="term" value="C:trans-Golgi network"/>
    <property type="evidence" value="ECO:0007669"/>
    <property type="project" value="TreeGrafter"/>
</dbReference>
<protein>
    <recommendedName>
        <fullName evidence="13">Dopey N-terminal domain-containing protein</fullName>
    </recommendedName>
</protein>
<evidence type="ECO:0000256" key="1">
    <source>
        <dbReference type="ARBA" id="ARBA00004395"/>
    </source>
</evidence>
<keyword evidence="12" id="KW-1185">Reference proteome</keyword>
<dbReference type="GO" id="GO:0006895">
    <property type="term" value="P:Golgi to endosome transport"/>
    <property type="evidence" value="ECO:0007669"/>
    <property type="project" value="InterPro"/>
</dbReference>
<evidence type="ECO:0000256" key="7">
    <source>
        <dbReference type="SAM" id="MobiDB-lite"/>
    </source>
</evidence>
<dbReference type="Pfam" id="PF24597">
    <property type="entry name" value="TPR_DOP1_M"/>
    <property type="match status" value="1"/>
</dbReference>
<evidence type="ECO:0000259" key="8">
    <source>
        <dbReference type="Pfam" id="PF04118"/>
    </source>
</evidence>
<dbReference type="PANTHER" id="PTHR14042">
    <property type="entry name" value="DOPEY-RELATED"/>
    <property type="match status" value="1"/>
</dbReference>
<evidence type="ECO:0000259" key="10">
    <source>
        <dbReference type="Pfam" id="PF24598"/>
    </source>
</evidence>
<evidence type="ECO:0000313" key="12">
    <source>
        <dbReference type="Proteomes" id="UP001199106"/>
    </source>
</evidence>
<feature type="domain" description="DOP1 N-terminal" evidence="8">
    <location>
        <begin position="39"/>
        <end position="363"/>
    </location>
</feature>
<comment type="subcellular location">
    <subcellularLocation>
        <location evidence="1">Golgi apparatus membrane</location>
        <topology evidence="1">Peripheral membrane protein</topology>
    </subcellularLocation>
</comment>
<dbReference type="GO" id="GO:0015031">
    <property type="term" value="P:protein transport"/>
    <property type="evidence" value="ECO:0007669"/>
    <property type="project" value="UniProtKB-KW"/>
</dbReference>
<evidence type="ECO:0000256" key="6">
    <source>
        <dbReference type="ARBA" id="ARBA00046326"/>
    </source>
</evidence>
<proteinExistence type="inferred from homology"/>
<dbReference type="GO" id="GO:0005768">
    <property type="term" value="C:endosome"/>
    <property type="evidence" value="ECO:0007669"/>
    <property type="project" value="TreeGrafter"/>
</dbReference>
<dbReference type="InterPro" id="IPR040314">
    <property type="entry name" value="DOP1"/>
</dbReference>
<feature type="compositionally biased region" description="Low complexity" evidence="7">
    <location>
        <begin position="13"/>
        <end position="25"/>
    </location>
</feature>
<dbReference type="GO" id="GO:0005829">
    <property type="term" value="C:cytosol"/>
    <property type="evidence" value="ECO:0007669"/>
    <property type="project" value="GOC"/>
</dbReference>
<evidence type="ECO:0000259" key="9">
    <source>
        <dbReference type="Pfam" id="PF24597"/>
    </source>
</evidence>
<sequence>MSADPPANLQVFSPPGSGRSSPVPRSARHAVEEPLYKKDKNFRRYAAGVERALALWDTAQQEWADYISFLGRLLKALQAHPPEIPVVPHSDTVALRLAQCLNPTLPSGVHQKALDVYDYVFSTIRKDALARDLNLYFPGLASVLSFASLSVRPLYLSVFEKHILKLDGVALRPALKAIILSLLPGLEDETSEDFERIVSATESLRSAVQDNSNEIVDARTASGSSHFWQCLFLAAITNASRRQGALAFLVRRLPKFGRPERRNPPHDITTSPGNLSAEAEAATSPEPGLLIRCFESGLSDPQILIQRGFLDLLVSHLPLDSPVLQERVGKGDLERLVAAAASVVSRRDMSLNRRLWAWFLGPEPTAAEANDSFTSPTADKHNTTVDPSAHQADFFSRHGLEALTNSVLKMINRRSVSPSERARPFRVCLSLMDRWEVGGLLVPEIFLPALRSVYSYSETASKDQVDEVMRSASAFFDGVDSGLIWGKLIHLITSSLQPDVAASDEALQQMKLAKFILARFNLKEEDMLLHHMPLMVLSSLVSLNESSEKTGKSPAGAEVTSLALEIADSLVQIVPDRSFRGDQATDQQLSAALKIPRSTVAQQIRAFYEESQGSLDATDPPFEPPLLGQIVLREASCMFTASIKSTDSEISVEMSSQILSNLVFKTQCLKAIEDIDLITMLADILQSSDEPSINISFSRLSAITAVLLALQTALVSRPHITSSQLPELIHPLVKYFWQYLSPTLPKYHVETARSLLQLHSIAPASRLVESAIASIIVEQTGRDSTSNSPSDCARRFATLWTHIMHELNLQSEKRVSITRRPSGNASQATTPAGDFHSVLTRPLLLLLDTLAEEGTETSTFMQNWLPDLSSLNRVFEVLALHIQSLNCLAASSNLAPTKGLHERQPRSRRDDTKECLYYLRHVFNVIKRPTHFTWVTLAEVTLTWPEPSSSRISIQEWLVRTCLTTLSLQVGTSQPDLEPHIQELHRLSVSIISQIYRSPFAVPLRDLELEVPLMARLRSASPSLQSLLLGAELAALKLRLTRPSEPAPEPKPSNHPANRSRLSLAMNRDSEDHIPAPIPPPPELVECLKSGFSSSTSRLVLDDWIQFLVEVLPMFADTIFQNLLPLVECLCKEINLTFEQLKSTFAKTQMVPTVSPESTLISLMNGLEQILAKAHERLTTQETRVSASKSPEQPQGFFSNVVSGLISSDTNQARTPTANSRLSVLLCFQDTVRICFAIWSWGHMLEVQDHTSASSFSYTSLRMRNRARRTLEHLFAAEALECLETLVVLWAHATLDDTQGPAITGLLNVLNGSKPKHTIPAIFNAVYSRTDPGALDVNRLSTLTSDLTDAELVAFLVEYTNSLEDDAMDEIWQDCTLFLRDVLANPLPHRQILPMLLEFTAVIGQKVDNTNFGEQRKMRRELADIFARILTAIFTTRSMGYLQDLNQVANETKTAITNGVRAQKRATDVVSILTAIVPRLSIILVENDRVAKVVSDISASVIGPTFRAKAFPENVSRNTLDLLQSLTKIAQGNKLLKKDVYDAFNDPKFFNTPLPLLREAWLPILAQWTQSDKERVPELLARLSAPTTAGLMFGVGATSARQEADRKTQLTLRRIALLILGSLEDAFTPNIPQVLEKVVELLTATPASSPSSVTRTDVIVLLRAIILKTSPIHLASLWPVVNGELTSGLSALLPDAPNKEHYNNAGIIQTCKLLDELVVLDPDDFQLMEWLFISDTVDAVYKPVTPPTLMSLTDEINEVLTRSSTAPAIPITALNGSDTNEPKRTLFLDPLIEALEKEEGAAVLDMTRGELVNRLVRPFLGNLAMNAFEARYGGGEADWQGIWESVVKDAGS</sequence>
<keyword evidence="4" id="KW-0333">Golgi apparatus</keyword>
<evidence type="ECO:0000313" key="11">
    <source>
        <dbReference type="EMBL" id="KAG9192463.1"/>
    </source>
</evidence>
<evidence type="ECO:0000256" key="3">
    <source>
        <dbReference type="ARBA" id="ARBA00022927"/>
    </source>
</evidence>
<feature type="domain" description="DOP1-like middle TPR" evidence="9">
    <location>
        <begin position="394"/>
        <end position="608"/>
    </location>
</feature>
<keyword evidence="3" id="KW-0653">Protein transport</keyword>
<dbReference type="PANTHER" id="PTHR14042:SF24">
    <property type="entry name" value="PROTEIN DOPEY-1 HOMOLOG"/>
    <property type="match status" value="1"/>
</dbReference>
<dbReference type="InterPro" id="IPR007249">
    <property type="entry name" value="DOP1_N"/>
</dbReference>
<organism evidence="11 12">
    <name type="scientific">Alternaria panax</name>
    <dbReference type="NCBI Taxonomy" id="48097"/>
    <lineage>
        <taxon>Eukaryota</taxon>
        <taxon>Fungi</taxon>
        <taxon>Dikarya</taxon>
        <taxon>Ascomycota</taxon>
        <taxon>Pezizomycotina</taxon>
        <taxon>Dothideomycetes</taxon>
        <taxon>Pleosporomycetidae</taxon>
        <taxon>Pleosporales</taxon>
        <taxon>Pleosporineae</taxon>
        <taxon>Pleosporaceae</taxon>
        <taxon>Alternaria</taxon>
        <taxon>Alternaria sect. Panax</taxon>
    </lineage>
</organism>
<evidence type="ECO:0008006" key="13">
    <source>
        <dbReference type="Google" id="ProtNLM"/>
    </source>
</evidence>
<feature type="compositionally biased region" description="Polar residues" evidence="7">
    <location>
        <begin position="819"/>
        <end position="830"/>
    </location>
</feature>
<dbReference type="InterPro" id="IPR056458">
    <property type="entry name" value="TPR_DOP1_M"/>
</dbReference>
<accession>A0AAD4IDD6</accession>
<evidence type="ECO:0000256" key="5">
    <source>
        <dbReference type="ARBA" id="ARBA00023136"/>
    </source>
</evidence>
<dbReference type="Proteomes" id="UP001199106">
    <property type="component" value="Unassembled WGS sequence"/>
</dbReference>
<reference evidence="11" key="1">
    <citation type="submission" date="2021-07" db="EMBL/GenBank/DDBJ databases">
        <title>Genome Resource of American Ginseng Black Spot Pathogen Alternaria panax.</title>
        <authorList>
            <person name="Qiu C."/>
            <person name="Wang W."/>
            <person name="Liu Z."/>
        </authorList>
    </citation>
    <scope>NUCLEOTIDE SEQUENCE</scope>
    <source>
        <strain evidence="11">BNCC115425</strain>
    </source>
</reference>
<feature type="region of interest" description="Disordered" evidence="7">
    <location>
        <begin position="814"/>
        <end position="833"/>
    </location>
</feature>
<dbReference type="InterPro" id="IPR016024">
    <property type="entry name" value="ARM-type_fold"/>
</dbReference>
<gene>
    <name evidence="11" type="ORF">G6011_11197</name>
</gene>
<dbReference type="Pfam" id="PF04118">
    <property type="entry name" value="Dopey_N"/>
    <property type="match status" value="1"/>
</dbReference>
<feature type="region of interest" description="Disordered" evidence="7">
    <location>
        <begin position="1"/>
        <end position="30"/>
    </location>
</feature>
<dbReference type="Pfam" id="PF24598">
    <property type="entry name" value="DOP1_C"/>
    <property type="match status" value="1"/>
</dbReference>
<dbReference type="EMBL" id="JAANER010000003">
    <property type="protein sequence ID" value="KAG9192463.1"/>
    <property type="molecule type" value="Genomic_DNA"/>
</dbReference>
<feature type="domain" description="DOP1-like C-terminal" evidence="10">
    <location>
        <begin position="1355"/>
        <end position="1833"/>
    </location>
</feature>
<dbReference type="InterPro" id="IPR056457">
    <property type="entry name" value="DOP1_C"/>
</dbReference>